<protein>
    <submittedName>
        <fullName evidence="2">(bread wheat) hypothetical protein</fullName>
    </submittedName>
</protein>
<comment type="caution">
    <text evidence="2">The sequence shown here is derived from an EMBL/GenBank/DDBJ whole genome shotgun (WGS) entry which is preliminary data.</text>
</comment>
<name>A0A7G2IGB3_WHEAT</name>
<accession>A0A7G2IGB3</accession>
<dbReference type="EMBL" id="CBUC010001245">
    <property type="protein sequence ID" value="CDJ26638.1"/>
    <property type="molecule type" value="Genomic_DNA"/>
</dbReference>
<evidence type="ECO:0000313" key="2">
    <source>
        <dbReference type="EMBL" id="CDJ26638.1"/>
    </source>
</evidence>
<feature type="compositionally biased region" description="Basic residues" evidence="1">
    <location>
        <begin position="86"/>
        <end position="98"/>
    </location>
</feature>
<evidence type="ECO:0000256" key="1">
    <source>
        <dbReference type="SAM" id="MobiDB-lite"/>
    </source>
</evidence>
<organism evidence="2">
    <name type="scientific">Triticum aestivum</name>
    <name type="common">Wheat</name>
    <dbReference type="NCBI Taxonomy" id="4565"/>
    <lineage>
        <taxon>Eukaryota</taxon>
        <taxon>Viridiplantae</taxon>
        <taxon>Streptophyta</taxon>
        <taxon>Embryophyta</taxon>
        <taxon>Tracheophyta</taxon>
        <taxon>Spermatophyta</taxon>
        <taxon>Magnoliopsida</taxon>
        <taxon>Liliopsida</taxon>
        <taxon>Poales</taxon>
        <taxon>Poaceae</taxon>
        <taxon>BOP clade</taxon>
        <taxon>Pooideae</taxon>
        <taxon>Triticodae</taxon>
        <taxon>Triticeae</taxon>
        <taxon>Triticinae</taxon>
        <taxon>Triticum</taxon>
    </lineage>
</organism>
<proteinExistence type="predicted"/>
<feature type="region of interest" description="Disordered" evidence="1">
    <location>
        <begin position="175"/>
        <end position="195"/>
    </location>
</feature>
<feature type="compositionally biased region" description="Low complexity" evidence="1">
    <location>
        <begin position="1"/>
        <end position="18"/>
    </location>
</feature>
<gene>
    <name evidence="2" type="ORF">TRAES_3BF249900010CFD_c1</name>
</gene>
<dbReference type="AlphaFoldDB" id="A0A7G2IGB3"/>
<feature type="compositionally biased region" description="Basic and acidic residues" evidence="1">
    <location>
        <begin position="68"/>
        <end position="78"/>
    </location>
</feature>
<feature type="region of interest" description="Disordered" evidence="1">
    <location>
        <begin position="249"/>
        <end position="282"/>
    </location>
</feature>
<reference evidence="2" key="1">
    <citation type="journal article" date="2014" name="Science">
        <title>Structural and functional partitioning of bread wheat chromosome 3B.</title>
        <authorList>
            <person name="Choulet F."/>
            <person name="Alberti A."/>
            <person name="Theil S."/>
            <person name="Glover N."/>
            <person name="Barbe V."/>
            <person name="Daron J."/>
            <person name="Pingault L."/>
            <person name="Sourdille P."/>
            <person name="Couloux A."/>
            <person name="Paux E."/>
            <person name="Leroy P."/>
            <person name="Mangenot S."/>
            <person name="Guilhot N."/>
            <person name="Le Gouis J."/>
            <person name="Balfourier F."/>
            <person name="Alaux M."/>
            <person name="Jamilloux V."/>
            <person name="Poulain J."/>
            <person name="Durand C."/>
            <person name="Bellec A."/>
            <person name="Gaspin C."/>
            <person name="Safar J."/>
            <person name="Dolezel J."/>
            <person name="Rogers J."/>
            <person name="Vandepoele K."/>
            <person name="Aury J.M."/>
            <person name="Mayer K."/>
            <person name="Berges H."/>
            <person name="Quesneville H."/>
            <person name="Wincker P."/>
            <person name="Feuillet C."/>
        </authorList>
    </citation>
    <scope>NUCLEOTIDE SEQUENCE [LARGE SCALE GENOMIC DNA]</scope>
</reference>
<feature type="region of interest" description="Disordered" evidence="1">
    <location>
        <begin position="68"/>
        <end position="162"/>
    </location>
</feature>
<feature type="compositionally biased region" description="Polar residues" evidence="1">
    <location>
        <begin position="99"/>
        <end position="109"/>
    </location>
</feature>
<sequence length="360" mass="37674">MPARSPASGLPSPAASLGWSMPEKGEIQGEPSGFRPADGGMAPPNECPRLKSIVGAPRGRHLCINKKAAIEPVKRKEATAGPFRQPKARGKSVARRKSGGSTVAESSGGPSLLTPPRRLTQEQGQGAGLAGGQDATEDPVEEFFQGAKQTLPPPARHRPDAMAAKIDEEIAAKLDKPLRFEDGEDGGSDGSLDMGPTLSLARHTPLAANTQEVQLGAVMQRVTEMQLQEEGAEGALQLPLFSKPAPAIVGKPPARDKTPLKARPQAKPARQSARQAANPSLVPVSQRATLRLVQGLGVLRPKEKMTAQAAEALIRRLDEPLSDHDIAAIAKLTSLDANALKAIAGMPSQHGSAAPPHSPC</sequence>
<feature type="region of interest" description="Disordered" evidence="1">
    <location>
        <begin position="1"/>
        <end position="52"/>
    </location>
</feature>